<keyword evidence="2" id="KW-0804">Transcription</keyword>
<protein>
    <submittedName>
        <fullName evidence="4">MarR family transcriptional regulator</fullName>
    </submittedName>
</protein>
<reference evidence="4 5" key="1">
    <citation type="submission" date="2019-05" db="EMBL/GenBank/DDBJ databases">
        <title>Draft genome sequence of Nonomuraea turkmeniaca DSM 43926.</title>
        <authorList>
            <person name="Saricaoglu S."/>
            <person name="Isik K."/>
        </authorList>
    </citation>
    <scope>NUCLEOTIDE SEQUENCE [LARGE SCALE GENOMIC DNA]</scope>
    <source>
        <strain evidence="4 5">DSM 43926</strain>
    </source>
</reference>
<dbReference type="Pfam" id="PF09339">
    <property type="entry name" value="HTH_IclR"/>
    <property type="match status" value="1"/>
</dbReference>
<dbReference type="SUPFAM" id="SSF46785">
    <property type="entry name" value="Winged helix' DNA-binding domain"/>
    <property type="match status" value="1"/>
</dbReference>
<dbReference type="Gene3D" id="3.30.450.40">
    <property type="match status" value="1"/>
</dbReference>
<name>A0A5S4FW75_9ACTN</name>
<dbReference type="InterPro" id="IPR036388">
    <property type="entry name" value="WH-like_DNA-bd_sf"/>
</dbReference>
<dbReference type="GO" id="GO:0003677">
    <property type="term" value="F:DNA binding"/>
    <property type="evidence" value="ECO:0007669"/>
    <property type="project" value="InterPro"/>
</dbReference>
<dbReference type="InterPro" id="IPR036390">
    <property type="entry name" value="WH_DNA-bd_sf"/>
</dbReference>
<dbReference type="SMART" id="SM00346">
    <property type="entry name" value="HTH_ICLR"/>
    <property type="match status" value="1"/>
</dbReference>
<keyword evidence="5" id="KW-1185">Reference proteome</keyword>
<dbReference type="Proteomes" id="UP000309128">
    <property type="component" value="Unassembled WGS sequence"/>
</dbReference>
<comment type="caution">
    <text evidence="4">The sequence shown here is derived from an EMBL/GenBank/DDBJ whole genome shotgun (WGS) entry which is preliminary data.</text>
</comment>
<feature type="domain" description="HTH iclR-type" evidence="3">
    <location>
        <begin position="21"/>
        <end position="82"/>
    </location>
</feature>
<dbReference type="InterPro" id="IPR011991">
    <property type="entry name" value="ArsR-like_HTH"/>
</dbReference>
<dbReference type="InterPro" id="IPR005471">
    <property type="entry name" value="Tscrpt_reg_IclR_N"/>
</dbReference>
<dbReference type="GO" id="GO:0045892">
    <property type="term" value="P:negative regulation of DNA-templated transcription"/>
    <property type="evidence" value="ECO:0007669"/>
    <property type="project" value="TreeGrafter"/>
</dbReference>
<evidence type="ECO:0000313" key="5">
    <source>
        <dbReference type="Proteomes" id="UP000309128"/>
    </source>
</evidence>
<dbReference type="PANTHER" id="PTHR30136">
    <property type="entry name" value="HELIX-TURN-HELIX TRANSCRIPTIONAL REGULATOR, ICLR FAMILY"/>
    <property type="match status" value="1"/>
</dbReference>
<evidence type="ECO:0000259" key="3">
    <source>
        <dbReference type="PROSITE" id="PS51077"/>
    </source>
</evidence>
<dbReference type="OrthoDB" id="3399802at2"/>
<dbReference type="InterPro" id="IPR029016">
    <property type="entry name" value="GAF-like_dom_sf"/>
</dbReference>
<dbReference type="AlphaFoldDB" id="A0A5S4FW75"/>
<accession>A0A5S4FW75</accession>
<sequence length="263" mass="28681">MRLTHATFPSMRRTLVNTSNTSALARGLHVLRELVDEGSPLTATEIARRIGVHQSSVSRILATLTEVGYVRKTPDRRFAPDFGVLSLMSATTWFPLIRKPRAAMEAISSAHPGLDVTLCVLWRGEMIYFLRTGSTIGTVDFGAGFPVHLSAPGLRMLVDLPENEALEILRQSRNRYGWSGTAAVPATEEEVLAFARANVEYDVLVVSEWGFAGMVGAAIPIKTDEDHPVALALTGDVGIADPPTLRLWLHDARRVVEASLAAR</sequence>
<dbReference type="SUPFAM" id="SSF55781">
    <property type="entry name" value="GAF domain-like"/>
    <property type="match status" value="1"/>
</dbReference>
<dbReference type="PROSITE" id="PS51077">
    <property type="entry name" value="HTH_ICLR"/>
    <property type="match status" value="1"/>
</dbReference>
<dbReference type="Gene3D" id="1.10.10.10">
    <property type="entry name" value="Winged helix-like DNA-binding domain superfamily/Winged helix DNA-binding domain"/>
    <property type="match status" value="1"/>
</dbReference>
<dbReference type="PANTHER" id="PTHR30136:SF35">
    <property type="entry name" value="HTH-TYPE TRANSCRIPTIONAL REGULATOR RV1719"/>
    <property type="match status" value="1"/>
</dbReference>
<evidence type="ECO:0000256" key="1">
    <source>
        <dbReference type="ARBA" id="ARBA00023015"/>
    </source>
</evidence>
<evidence type="ECO:0000256" key="2">
    <source>
        <dbReference type="ARBA" id="ARBA00023163"/>
    </source>
</evidence>
<keyword evidence="1" id="KW-0805">Transcription regulation</keyword>
<gene>
    <name evidence="4" type="ORF">ETD86_03025</name>
</gene>
<organism evidence="4 5">
    <name type="scientific">Nonomuraea turkmeniaca</name>
    <dbReference type="NCBI Taxonomy" id="103838"/>
    <lineage>
        <taxon>Bacteria</taxon>
        <taxon>Bacillati</taxon>
        <taxon>Actinomycetota</taxon>
        <taxon>Actinomycetes</taxon>
        <taxon>Streptosporangiales</taxon>
        <taxon>Streptosporangiaceae</taxon>
        <taxon>Nonomuraea</taxon>
    </lineage>
</organism>
<proteinExistence type="predicted"/>
<dbReference type="GO" id="GO:0003700">
    <property type="term" value="F:DNA-binding transcription factor activity"/>
    <property type="evidence" value="ECO:0007669"/>
    <property type="project" value="TreeGrafter"/>
</dbReference>
<dbReference type="CDD" id="cd00090">
    <property type="entry name" value="HTH_ARSR"/>
    <property type="match status" value="1"/>
</dbReference>
<dbReference type="EMBL" id="VCKY01000006">
    <property type="protein sequence ID" value="TMR24913.1"/>
    <property type="molecule type" value="Genomic_DNA"/>
</dbReference>
<evidence type="ECO:0000313" key="4">
    <source>
        <dbReference type="EMBL" id="TMR24913.1"/>
    </source>
</evidence>
<dbReference type="InterPro" id="IPR050707">
    <property type="entry name" value="HTH_MetabolicPath_Reg"/>
</dbReference>